<keyword evidence="3" id="KW-1185">Reference proteome</keyword>
<sequence>MKRCLFNVFKHKIYFMLICIGYCFTVFVKSFMLLAPYYYSDFALAVNTTTAEASFSSTNLSQNNDITNDDVLPLVEAEEATEKQAVEQNFLQKYSKWSIIVILFIFLVGAMVPATVIFFVWMRIIILQQQM</sequence>
<organism evidence="2 3">
    <name type="scientific">Vairimorpha ceranae</name>
    <dbReference type="NCBI Taxonomy" id="40302"/>
    <lineage>
        <taxon>Eukaryota</taxon>
        <taxon>Fungi</taxon>
        <taxon>Fungi incertae sedis</taxon>
        <taxon>Microsporidia</taxon>
        <taxon>Nosematidae</taxon>
        <taxon>Vairimorpha</taxon>
    </lineage>
</organism>
<dbReference type="GeneID" id="36320882"/>
<dbReference type="VEuPathDB" id="MicrosporidiaDB:G9O61_00g018480"/>
<name>A0A0F9WCX0_9MICR</name>
<proteinExistence type="predicted"/>
<keyword evidence="1" id="KW-0812">Transmembrane</keyword>
<comment type="caution">
    <text evidence="2">The sequence shown here is derived from an EMBL/GenBank/DDBJ whole genome shotgun (WGS) entry which is preliminary data.</text>
</comment>
<feature type="transmembrane region" description="Helical" evidence="1">
    <location>
        <begin position="12"/>
        <end position="39"/>
    </location>
</feature>
<dbReference type="RefSeq" id="XP_024330412.1">
    <property type="nucleotide sequence ID" value="XM_024475934.1"/>
</dbReference>
<dbReference type="VEuPathDB" id="MicrosporidiaDB:NCER_102317"/>
<evidence type="ECO:0000313" key="3">
    <source>
        <dbReference type="Proteomes" id="UP000034350"/>
    </source>
</evidence>
<dbReference type="AlphaFoldDB" id="A0A0F9WCX0"/>
<dbReference type="VEuPathDB" id="MicrosporidiaDB:AAJ76_5200021415"/>
<feature type="transmembrane region" description="Helical" evidence="1">
    <location>
        <begin position="97"/>
        <end position="121"/>
    </location>
</feature>
<evidence type="ECO:0000313" key="2">
    <source>
        <dbReference type="EMBL" id="KKO74670.1"/>
    </source>
</evidence>
<reference evidence="2 3" key="1">
    <citation type="journal article" date="2015" name="Environ. Microbiol.">
        <title>Genome analyses suggest the presence of polyploidy and recent human-driven expansions in eight global populations of the honeybee pathogen Nosema ceranae.</title>
        <authorList>
            <person name="Pelin A."/>
            <person name="Selman M."/>
            <person name="Aris-Brosou S."/>
            <person name="Farinelli L."/>
            <person name="Corradi N."/>
        </authorList>
    </citation>
    <scope>NUCLEOTIDE SEQUENCE [LARGE SCALE GENOMIC DNA]</scope>
    <source>
        <strain evidence="2 3">PA08 1199</strain>
    </source>
</reference>
<dbReference type="Proteomes" id="UP000034350">
    <property type="component" value="Unassembled WGS sequence"/>
</dbReference>
<dbReference type="EMBL" id="JPQZ01000052">
    <property type="protein sequence ID" value="KKO74670.1"/>
    <property type="molecule type" value="Genomic_DNA"/>
</dbReference>
<dbReference type="VEuPathDB" id="MicrosporidiaDB:G9O61_00g000040"/>
<evidence type="ECO:0000256" key="1">
    <source>
        <dbReference type="SAM" id="Phobius"/>
    </source>
</evidence>
<keyword evidence="1" id="KW-0472">Membrane</keyword>
<protein>
    <submittedName>
        <fullName evidence="2">Uncharacterized protein</fullName>
    </submittedName>
</protein>
<keyword evidence="1" id="KW-1133">Transmembrane helix</keyword>
<gene>
    <name evidence="2" type="ORF">AAJ76_5200021415</name>
</gene>
<accession>A0A0F9WCX0</accession>